<dbReference type="HOGENOM" id="CLU_1732246_0_0_1"/>
<dbReference type="VEuPathDB" id="FungiDB:PNEG_02116"/>
<sequence>MNDQKYQEKVPDLWDEWENENRIVGFPNDKADLSCNKKTTHEDNVRLWKEANQQVPDVEILNSPRTVYKPSLKILRRSVDHLYNSSASTVLPQKPISTESEQGQREKEQRYREARQKIFGVSSTKKDLYIPVRSPIGPLLGEGFVKEKDQI</sequence>
<dbReference type="RefSeq" id="XP_007874098.1">
    <property type="nucleotide sequence ID" value="XM_007875907.1"/>
</dbReference>
<organism evidence="3 4">
    <name type="scientific">Pneumocystis murina (strain B123)</name>
    <name type="common">Mouse pneumocystis pneumonia agent</name>
    <name type="synonym">Pneumocystis carinii f. sp. muris</name>
    <dbReference type="NCBI Taxonomy" id="1069680"/>
    <lineage>
        <taxon>Eukaryota</taxon>
        <taxon>Fungi</taxon>
        <taxon>Dikarya</taxon>
        <taxon>Ascomycota</taxon>
        <taxon>Taphrinomycotina</taxon>
        <taxon>Pneumocystomycetes</taxon>
        <taxon>Pneumocystaceae</taxon>
        <taxon>Pneumocystis</taxon>
    </lineage>
</organism>
<evidence type="ECO:0000259" key="2">
    <source>
        <dbReference type="PROSITE" id="PS51673"/>
    </source>
</evidence>
<name>M7PGE8_PNEMU</name>
<evidence type="ECO:0000313" key="3">
    <source>
        <dbReference type="EMBL" id="EMR09529.1"/>
    </source>
</evidence>
<gene>
    <name evidence="3" type="ORF">PNEG_02116</name>
</gene>
<feature type="compositionally biased region" description="Basic and acidic residues" evidence="1">
    <location>
        <begin position="102"/>
        <end position="113"/>
    </location>
</feature>
<dbReference type="InterPro" id="IPR024771">
    <property type="entry name" value="SUZ"/>
</dbReference>
<evidence type="ECO:0000313" key="4">
    <source>
        <dbReference type="Proteomes" id="UP000011958"/>
    </source>
</evidence>
<dbReference type="AlphaFoldDB" id="M7PGE8"/>
<dbReference type="EMBL" id="AFWA02000012">
    <property type="protein sequence ID" value="EMR09529.1"/>
    <property type="molecule type" value="Genomic_DNA"/>
</dbReference>
<dbReference type="Pfam" id="PF12752">
    <property type="entry name" value="SUZ"/>
    <property type="match status" value="1"/>
</dbReference>
<evidence type="ECO:0000256" key="1">
    <source>
        <dbReference type="SAM" id="MobiDB-lite"/>
    </source>
</evidence>
<feature type="region of interest" description="Disordered" evidence="1">
    <location>
        <begin position="86"/>
        <end position="113"/>
    </location>
</feature>
<reference evidence="4" key="1">
    <citation type="journal article" date="2016" name="Nat. Commun.">
        <title>Genome analysis of three Pneumocystis species reveals adaptation mechanisms to life exclusively in mammalian hosts.</title>
        <authorList>
            <person name="Ma L."/>
            <person name="Chen Z."/>
            <person name="Huang D.W."/>
            <person name="Kutty G."/>
            <person name="Ishihara M."/>
            <person name="Wang H."/>
            <person name="Abouelleil A."/>
            <person name="Bishop L."/>
            <person name="Davey E."/>
            <person name="Deng R."/>
            <person name="Deng X."/>
            <person name="Fan L."/>
            <person name="Fantoni G."/>
            <person name="Fitzgerald M."/>
            <person name="Gogineni E."/>
            <person name="Goldberg J.M."/>
            <person name="Handley G."/>
            <person name="Hu X."/>
            <person name="Huber C."/>
            <person name="Jiao X."/>
            <person name="Jones K."/>
            <person name="Levin J.Z."/>
            <person name="Liu Y."/>
            <person name="Macdonald P."/>
            <person name="Melnikov A."/>
            <person name="Raley C."/>
            <person name="Sassi M."/>
            <person name="Sherman B.T."/>
            <person name="Song X."/>
            <person name="Sykes S."/>
            <person name="Tran B."/>
            <person name="Walsh L."/>
            <person name="Xia Y."/>
            <person name="Yang J."/>
            <person name="Young S."/>
            <person name="Zeng Q."/>
            <person name="Zheng X."/>
            <person name="Stephens R."/>
            <person name="Nusbaum C."/>
            <person name="Birren B.W."/>
            <person name="Azadi P."/>
            <person name="Lempicki R.A."/>
            <person name="Cuomo C.A."/>
            <person name="Kovacs J.A."/>
        </authorList>
    </citation>
    <scope>NUCLEOTIDE SEQUENCE [LARGE SCALE GENOMIC DNA]</scope>
    <source>
        <strain evidence="4">B123</strain>
    </source>
</reference>
<dbReference type="STRING" id="1069680.M7PGE8"/>
<dbReference type="GeneID" id="19895810"/>
<proteinExistence type="predicted"/>
<protein>
    <recommendedName>
        <fullName evidence="2">SUZ domain-containing protein</fullName>
    </recommendedName>
</protein>
<comment type="caution">
    <text evidence="3">The sequence shown here is derived from an EMBL/GenBank/DDBJ whole genome shotgun (WGS) entry which is preliminary data.</text>
</comment>
<accession>M7PGE8</accession>
<keyword evidence="4" id="KW-1185">Reference proteome</keyword>
<dbReference type="PROSITE" id="PS51673">
    <property type="entry name" value="SUZ"/>
    <property type="match status" value="1"/>
</dbReference>
<feature type="domain" description="SUZ" evidence="2">
    <location>
        <begin position="54"/>
        <end position="123"/>
    </location>
</feature>
<dbReference type="Proteomes" id="UP000011958">
    <property type="component" value="Unassembled WGS sequence"/>
</dbReference>
<feature type="compositionally biased region" description="Polar residues" evidence="1">
    <location>
        <begin position="86"/>
        <end position="101"/>
    </location>
</feature>